<keyword evidence="2" id="KW-1133">Transmembrane helix</keyword>
<proteinExistence type="predicted"/>
<evidence type="ECO:0000313" key="3">
    <source>
        <dbReference type="EMBL" id="PIP46413.1"/>
    </source>
</evidence>
<feature type="transmembrane region" description="Helical" evidence="2">
    <location>
        <begin position="7"/>
        <end position="26"/>
    </location>
</feature>
<feature type="region of interest" description="Disordered" evidence="1">
    <location>
        <begin position="32"/>
        <end position="70"/>
    </location>
</feature>
<dbReference type="Proteomes" id="UP000230007">
    <property type="component" value="Unassembled WGS sequence"/>
</dbReference>
<keyword evidence="2" id="KW-0472">Membrane</keyword>
<evidence type="ECO:0000256" key="1">
    <source>
        <dbReference type="SAM" id="MobiDB-lite"/>
    </source>
</evidence>
<evidence type="ECO:0000313" key="4">
    <source>
        <dbReference type="Proteomes" id="UP000230007"/>
    </source>
</evidence>
<reference evidence="3 4" key="1">
    <citation type="submission" date="2017-09" db="EMBL/GenBank/DDBJ databases">
        <title>Depth-based differentiation of microbial function through sediment-hosted aquifers and enrichment of novel symbionts in the deep terrestrial subsurface.</title>
        <authorList>
            <person name="Probst A.J."/>
            <person name="Ladd B."/>
            <person name="Jarett J.K."/>
            <person name="Geller-Mcgrath D.E."/>
            <person name="Sieber C.M."/>
            <person name="Emerson J.B."/>
            <person name="Anantharaman K."/>
            <person name="Thomas B.C."/>
            <person name="Malmstrom R."/>
            <person name="Stieglmeier M."/>
            <person name="Klingl A."/>
            <person name="Woyke T."/>
            <person name="Ryan C.M."/>
            <person name="Banfield J.F."/>
        </authorList>
    </citation>
    <scope>NUCLEOTIDE SEQUENCE [LARGE SCALE GENOMIC DNA]</scope>
    <source>
        <strain evidence="3">CG23_combo_of_CG06-09_8_20_14_all_42_19</strain>
    </source>
</reference>
<dbReference type="EMBL" id="PCSK01000014">
    <property type="protein sequence ID" value="PIP46413.1"/>
    <property type="molecule type" value="Genomic_DNA"/>
</dbReference>
<protein>
    <submittedName>
        <fullName evidence="3">Uncharacterized protein</fullName>
    </submittedName>
</protein>
<feature type="compositionally biased region" description="Low complexity" evidence="1">
    <location>
        <begin position="36"/>
        <end position="46"/>
    </location>
</feature>
<accession>A0A2H0AM09</accession>
<dbReference type="AlphaFoldDB" id="A0A2H0AM09"/>
<organism evidence="3 4">
    <name type="scientific">Candidatus Colwellbacteria bacterium CG23_combo_of_CG06-09_8_20_14_all_42_19</name>
    <dbReference type="NCBI Taxonomy" id="1974541"/>
    <lineage>
        <taxon>Bacteria</taxon>
        <taxon>Candidatus Colwelliibacteriota</taxon>
    </lineage>
</organism>
<keyword evidence="2" id="KW-0812">Transmembrane</keyword>
<gene>
    <name evidence="3" type="ORF">COX15_00705</name>
</gene>
<evidence type="ECO:0000256" key="2">
    <source>
        <dbReference type="SAM" id="Phobius"/>
    </source>
</evidence>
<name>A0A2H0AM09_9BACT</name>
<comment type="caution">
    <text evidence="3">The sequence shown here is derived from an EMBL/GenBank/DDBJ whole genome shotgun (WGS) entry which is preliminary data.</text>
</comment>
<sequence>MEKPRSLLIMFLAITIVVAGFIYYSYSRKTETLTNGGEPQEGGQQQDANFQGPTGGPYIKGPGGPPPVSE</sequence>